<name>A0A5N6K4E6_MONLA</name>
<accession>A0A5N6K4E6</accession>
<keyword evidence="3" id="KW-1185">Reference proteome</keyword>
<sequence length="127" mass="14244">MMHGIVVIRGTKDGRKERIEAPHRERELAEMSSHQLAWGIDTLTYNTWQDNHGQDKTGQDTSNPSQPPFLKKCHREQKSVNSYTMLSTSVIEPCSGPRKCPKVSEGSDKQVPKASQPILAQCTKAKK</sequence>
<feature type="region of interest" description="Disordered" evidence="1">
    <location>
        <begin position="47"/>
        <end position="70"/>
    </location>
</feature>
<protein>
    <submittedName>
        <fullName evidence="2">Uncharacterized protein</fullName>
    </submittedName>
</protein>
<evidence type="ECO:0000313" key="2">
    <source>
        <dbReference type="EMBL" id="KAB8297169.1"/>
    </source>
</evidence>
<evidence type="ECO:0000256" key="1">
    <source>
        <dbReference type="SAM" id="MobiDB-lite"/>
    </source>
</evidence>
<evidence type="ECO:0000313" key="3">
    <source>
        <dbReference type="Proteomes" id="UP000326757"/>
    </source>
</evidence>
<reference evidence="2 3" key="1">
    <citation type="submission" date="2019-06" db="EMBL/GenBank/DDBJ databases">
        <title>Genome Sequence of the Brown Rot Fungal Pathogen Monilinia laxa.</title>
        <authorList>
            <person name="De Miccolis Angelini R.M."/>
            <person name="Landi L."/>
            <person name="Abate D."/>
            <person name="Pollastro S."/>
            <person name="Romanazzi G."/>
            <person name="Faretra F."/>
        </authorList>
    </citation>
    <scope>NUCLEOTIDE SEQUENCE [LARGE SCALE GENOMIC DNA]</scope>
    <source>
        <strain evidence="2 3">Mlax316</strain>
    </source>
</reference>
<comment type="caution">
    <text evidence="2">The sequence shown here is derived from an EMBL/GenBank/DDBJ whole genome shotgun (WGS) entry which is preliminary data.</text>
</comment>
<dbReference type="EMBL" id="VIGI01000008">
    <property type="protein sequence ID" value="KAB8297169.1"/>
    <property type="molecule type" value="Genomic_DNA"/>
</dbReference>
<gene>
    <name evidence="2" type="ORF">EYC80_002549</name>
</gene>
<organism evidence="2 3">
    <name type="scientific">Monilinia laxa</name>
    <name type="common">Brown rot fungus</name>
    <name type="synonym">Sclerotinia laxa</name>
    <dbReference type="NCBI Taxonomy" id="61186"/>
    <lineage>
        <taxon>Eukaryota</taxon>
        <taxon>Fungi</taxon>
        <taxon>Dikarya</taxon>
        <taxon>Ascomycota</taxon>
        <taxon>Pezizomycotina</taxon>
        <taxon>Leotiomycetes</taxon>
        <taxon>Helotiales</taxon>
        <taxon>Sclerotiniaceae</taxon>
        <taxon>Monilinia</taxon>
    </lineage>
</organism>
<feature type="region of interest" description="Disordered" evidence="1">
    <location>
        <begin position="94"/>
        <end position="127"/>
    </location>
</feature>
<dbReference type="AlphaFoldDB" id="A0A5N6K4E6"/>
<proteinExistence type="predicted"/>
<dbReference type="Proteomes" id="UP000326757">
    <property type="component" value="Unassembled WGS sequence"/>
</dbReference>